<evidence type="ECO:0000313" key="1">
    <source>
        <dbReference type="EMBL" id="KAK0589957.1"/>
    </source>
</evidence>
<reference evidence="1" key="2">
    <citation type="submission" date="2023-06" db="EMBL/GenBank/DDBJ databases">
        <authorList>
            <person name="Swenson N.G."/>
            <person name="Wegrzyn J.L."/>
            <person name="Mcevoy S.L."/>
        </authorList>
    </citation>
    <scope>NUCLEOTIDE SEQUENCE</scope>
    <source>
        <strain evidence="1">NS2018</strain>
        <tissue evidence="1">Leaf</tissue>
    </source>
</reference>
<reference evidence="1" key="1">
    <citation type="journal article" date="2022" name="Plant J.">
        <title>Strategies of tolerance reflected in two North American maple genomes.</title>
        <authorList>
            <person name="McEvoy S.L."/>
            <person name="Sezen U.U."/>
            <person name="Trouern-Trend A."/>
            <person name="McMahon S.M."/>
            <person name="Schaberg P.G."/>
            <person name="Yang J."/>
            <person name="Wegrzyn J.L."/>
            <person name="Swenson N.G."/>
        </authorList>
    </citation>
    <scope>NUCLEOTIDE SEQUENCE</scope>
    <source>
        <strain evidence="1">NS2018</strain>
    </source>
</reference>
<protein>
    <submittedName>
        <fullName evidence="1">Uncharacterized protein</fullName>
    </submittedName>
</protein>
<evidence type="ECO:0000313" key="2">
    <source>
        <dbReference type="Proteomes" id="UP001168877"/>
    </source>
</evidence>
<dbReference type="EMBL" id="JAUESC010000381">
    <property type="protein sequence ID" value="KAK0589957.1"/>
    <property type="molecule type" value="Genomic_DNA"/>
</dbReference>
<keyword evidence="2" id="KW-1185">Reference proteome</keyword>
<gene>
    <name evidence="1" type="ORF">LWI29_020614</name>
</gene>
<comment type="caution">
    <text evidence="1">The sequence shown here is derived from an EMBL/GenBank/DDBJ whole genome shotgun (WGS) entry which is preliminary data.</text>
</comment>
<dbReference type="AlphaFoldDB" id="A0AA39S993"/>
<proteinExistence type="predicted"/>
<name>A0AA39S993_ACESA</name>
<organism evidence="1 2">
    <name type="scientific">Acer saccharum</name>
    <name type="common">Sugar maple</name>
    <dbReference type="NCBI Taxonomy" id="4024"/>
    <lineage>
        <taxon>Eukaryota</taxon>
        <taxon>Viridiplantae</taxon>
        <taxon>Streptophyta</taxon>
        <taxon>Embryophyta</taxon>
        <taxon>Tracheophyta</taxon>
        <taxon>Spermatophyta</taxon>
        <taxon>Magnoliopsida</taxon>
        <taxon>eudicotyledons</taxon>
        <taxon>Gunneridae</taxon>
        <taxon>Pentapetalae</taxon>
        <taxon>rosids</taxon>
        <taxon>malvids</taxon>
        <taxon>Sapindales</taxon>
        <taxon>Sapindaceae</taxon>
        <taxon>Hippocastanoideae</taxon>
        <taxon>Acereae</taxon>
        <taxon>Acer</taxon>
    </lineage>
</organism>
<accession>A0AA39S993</accession>
<sequence length="73" mass="8111">MKMIAVMILKISQYFRWVSRSRLLGISLMKISSEKVGLALSTRPIFAGFRGFFNKGLMNGGFGNLGGFEVGNY</sequence>
<dbReference type="Proteomes" id="UP001168877">
    <property type="component" value="Unassembled WGS sequence"/>
</dbReference>